<keyword evidence="2" id="KW-0489">Methyltransferase</keyword>
<accession>A0A8J6XL13</accession>
<reference evidence="2" key="1">
    <citation type="submission" date="2020-09" db="EMBL/GenBank/DDBJ databases">
        <title>Iningainema tapete sp. nov. (Scytonemataceae, Cyanobacteria) from greenhouses in central Florida (USA) produces two types of nodularin with biosynthetic potential for microcystin-LR and anabaenopeptins.</title>
        <authorList>
            <person name="Berthold D.E."/>
            <person name="Lefler F.W."/>
            <person name="Huang I.-S."/>
            <person name="Abdulla H."/>
            <person name="Zimba P.V."/>
            <person name="Laughinghouse H.D. IV."/>
        </authorList>
    </citation>
    <scope>NUCLEOTIDE SEQUENCE</scope>
    <source>
        <strain evidence="2">BLCCT55</strain>
    </source>
</reference>
<dbReference type="SUPFAM" id="SSF53335">
    <property type="entry name" value="S-adenosyl-L-methionine-dependent methyltransferases"/>
    <property type="match status" value="1"/>
</dbReference>
<dbReference type="InterPro" id="IPR029063">
    <property type="entry name" value="SAM-dependent_MTases_sf"/>
</dbReference>
<dbReference type="InterPro" id="IPR052514">
    <property type="entry name" value="SAM-dependent_MTase"/>
</dbReference>
<keyword evidence="3" id="KW-1185">Reference proteome</keyword>
<feature type="domain" description="Methyltransferase FkbM" evidence="1">
    <location>
        <begin position="86"/>
        <end position="229"/>
    </location>
</feature>
<dbReference type="InterPro" id="IPR006342">
    <property type="entry name" value="FkbM_mtfrase"/>
</dbReference>
<evidence type="ECO:0000313" key="2">
    <source>
        <dbReference type="EMBL" id="MBD2772387.1"/>
    </source>
</evidence>
<dbReference type="Proteomes" id="UP000629098">
    <property type="component" value="Unassembled WGS sequence"/>
</dbReference>
<name>A0A8J6XL13_9CYAN</name>
<dbReference type="PANTHER" id="PTHR34203:SF15">
    <property type="entry name" value="SLL1173 PROTEIN"/>
    <property type="match status" value="1"/>
</dbReference>
<sequence length="282" mass="32360">MYAEQALIPFYQKILRFTKGRGEHTLAKVDAFLFRSVRQVTINRDDDISIVLPPDPHFFRYLIKSHEQHISYAISKLVKNGDIFIDVGANIGYFSAYATAAVGKQGKVFCLEPESKNFEYLKTNCNTIQKRGFDCSAYSLAASSVNGEATLSIHRYSTYHTIEDNYLERVEDKQIINTVTLDDWTKQEGIEHISLLKIDTEGHEPRVLEGARKLFHKKAVDFVILECRSEQIASFIDDFCQEFNLHQLTWDGHTWHQTGARSIKYRTECLLSKVPLSPNLLC</sequence>
<evidence type="ECO:0000259" key="1">
    <source>
        <dbReference type="Pfam" id="PF05050"/>
    </source>
</evidence>
<dbReference type="AlphaFoldDB" id="A0A8J6XL13"/>
<gene>
    <name evidence="2" type="ORF">ICL16_09940</name>
</gene>
<dbReference type="EMBL" id="JACXAE010000039">
    <property type="protein sequence ID" value="MBD2772387.1"/>
    <property type="molecule type" value="Genomic_DNA"/>
</dbReference>
<dbReference type="NCBIfam" id="TIGR01444">
    <property type="entry name" value="fkbM_fam"/>
    <property type="match status" value="1"/>
</dbReference>
<dbReference type="Gene3D" id="3.40.50.150">
    <property type="entry name" value="Vaccinia Virus protein VP39"/>
    <property type="match status" value="1"/>
</dbReference>
<dbReference type="PANTHER" id="PTHR34203">
    <property type="entry name" value="METHYLTRANSFERASE, FKBM FAMILY PROTEIN"/>
    <property type="match status" value="1"/>
</dbReference>
<organism evidence="2 3">
    <name type="scientific">Iningainema tapete BLCC-T55</name>
    <dbReference type="NCBI Taxonomy" id="2748662"/>
    <lineage>
        <taxon>Bacteria</taxon>
        <taxon>Bacillati</taxon>
        <taxon>Cyanobacteriota</taxon>
        <taxon>Cyanophyceae</taxon>
        <taxon>Nostocales</taxon>
        <taxon>Scytonemataceae</taxon>
        <taxon>Iningainema tapete</taxon>
    </lineage>
</organism>
<dbReference type="Pfam" id="PF05050">
    <property type="entry name" value="Methyltransf_21"/>
    <property type="match status" value="1"/>
</dbReference>
<protein>
    <submittedName>
        <fullName evidence="2">FkbM family methyltransferase</fullName>
    </submittedName>
</protein>
<comment type="caution">
    <text evidence="2">The sequence shown here is derived from an EMBL/GenBank/DDBJ whole genome shotgun (WGS) entry which is preliminary data.</text>
</comment>
<evidence type="ECO:0000313" key="3">
    <source>
        <dbReference type="Proteomes" id="UP000629098"/>
    </source>
</evidence>
<dbReference type="RefSeq" id="WP_190826872.1">
    <property type="nucleotide sequence ID" value="NZ_CAWPPI010000039.1"/>
</dbReference>
<dbReference type="GO" id="GO:0008168">
    <property type="term" value="F:methyltransferase activity"/>
    <property type="evidence" value="ECO:0007669"/>
    <property type="project" value="UniProtKB-KW"/>
</dbReference>
<proteinExistence type="predicted"/>
<keyword evidence="2" id="KW-0808">Transferase</keyword>
<dbReference type="GO" id="GO:0032259">
    <property type="term" value="P:methylation"/>
    <property type="evidence" value="ECO:0007669"/>
    <property type="project" value="UniProtKB-KW"/>
</dbReference>